<name>A0A3Q8CED2_9LACO</name>
<evidence type="ECO:0000313" key="6">
    <source>
        <dbReference type="EMBL" id="AUJ30551.1"/>
    </source>
</evidence>
<dbReference type="GO" id="GO:0005524">
    <property type="term" value="F:ATP binding"/>
    <property type="evidence" value="ECO:0007669"/>
    <property type="project" value="UniProtKB-KW"/>
</dbReference>
<keyword evidence="2" id="KW-0547">Nucleotide-binding</keyword>
<dbReference type="PANTHER" id="PTHR43875">
    <property type="entry name" value="MALTODEXTRIN IMPORT ATP-BINDING PROTEIN MSMX"/>
    <property type="match status" value="1"/>
</dbReference>
<dbReference type="PROSITE" id="PS00211">
    <property type="entry name" value="ABC_TRANSPORTER_1"/>
    <property type="match status" value="1"/>
</dbReference>
<dbReference type="GO" id="GO:0016887">
    <property type="term" value="F:ATP hydrolysis activity"/>
    <property type="evidence" value="ECO:0007669"/>
    <property type="project" value="InterPro"/>
</dbReference>
<dbReference type="Proteomes" id="UP000314960">
    <property type="component" value="Chromosome"/>
</dbReference>
<dbReference type="AlphaFoldDB" id="A0A3Q8CED2"/>
<feature type="domain" description="ABC transporter" evidence="5">
    <location>
        <begin position="7"/>
        <end position="237"/>
    </location>
</feature>
<keyword evidence="3 6" id="KW-0067">ATP-binding</keyword>
<dbReference type="Pfam" id="PF00005">
    <property type="entry name" value="ABC_tran"/>
    <property type="match status" value="1"/>
</dbReference>
<dbReference type="FunFam" id="3.40.50.300:FF:000042">
    <property type="entry name" value="Maltose/maltodextrin ABC transporter, ATP-binding protein"/>
    <property type="match status" value="1"/>
</dbReference>
<dbReference type="InterPro" id="IPR017871">
    <property type="entry name" value="ABC_transporter-like_CS"/>
</dbReference>
<dbReference type="Gene3D" id="2.40.50.100">
    <property type="match status" value="1"/>
</dbReference>
<sequence>MSNKVVLELKDVTKDYKKTNIIRKMNLQVEDGEFLVMLGPSGCGKSTTLRMIAGLEVPSTGKILIDGKDSQKISSLERNIAMVFQDYALYPNMTVYQNLEYSLKVHKVKKEERQKRLEEILETLNLSDYRDRLPGQLSGGQKQRVALGRGMVKHSKIFLLDEPLSNIDVQLREKARDEIQALHEKNQQTIIYVTHDQLEAMALGDRIAIINDGIIQMIDTPDNIYNHPTNLFVAQFIGTPRINTLDVIYDQGELFFDDEVVLSNSKRLAEMNLTSKRLCLGIRPEHVIVKKEKTNLLYLSAQIEMIVDYGRYQQLTLSLKNNQAIKAITTTNNNFSSGESVYFSFMEEKILLFDYETKDNLEN</sequence>
<accession>A0A3Q8CED2</accession>
<dbReference type="InterPro" id="IPR013611">
    <property type="entry name" value="Transp-assoc_OB_typ2"/>
</dbReference>
<evidence type="ECO:0000259" key="5">
    <source>
        <dbReference type="PROSITE" id="PS50893"/>
    </source>
</evidence>
<evidence type="ECO:0000313" key="7">
    <source>
        <dbReference type="Proteomes" id="UP000314960"/>
    </source>
</evidence>
<dbReference type="InterPro" id="IPR012340">
    <property type="entry name" value="NA-bd_OB-fold"/>
</dbReference>
<dbReference type="InterPro" id="IPR008995">
    <property type="entry name" value="Mo/tungstate-bd_C_term_dom"/>
</dbReference>
<dbReference type="Pfam" id="PF08402">
    <property type="entry name" value="TOBE_2"/>
    <property type="match status" value="1"/>
</dbReference>
<protein>
    <submittedName>
        <fullName evidence="6">Sugar ABC transporter ATP-binding protein</fullName>
    </submittedName>
</protein>
<dbReference type="SUPFAM" id="SSF52540">
    <property type="entry name" value="P-loop containing nucleoside triphosphate hydrolases"/>
    <property type="match status" value="1"/>
</dbReference>
<dbReference type="KEGG" id="lhw:BSQ49_10380"/>
<reference evidence="6 7" key="1">
    <citation type="submission" date="2016-11" db="EMBL/GenBank/DDBJ databases">
        <title>Interaction between Lactobacillus species and yeast in water kefir.</title>
        <authorList>
            <person name="Behr J."/>
            <person name="Xu D."/>
            <person name="Vogel R.F."/>
        </authorList>
    </citation>
    <scope>NUCLEOTIDE SEQUENCE [LARGE SCALE GENOMIC DNA]</scope>
    <source>
        <strain evidence="6 7">TMW 1.1822</strain>
    </source>
</reference>
<keyword evidence="4" id="KW-1278">Translocase</keyword>
<proteinExistence type="predicted"/>
<evidence type="ECO:0000256" key="2">
    <source>
        <dbReference type="ARBA" id="ARBA00022741"/>
    </source>
</evidence>
<dbReference type="SMART" id="SM00382">
    <property type="entry name" value="AAA"/>
    <property type="match status" value="1"/>
</dbReference>
<keyword evidence="1" id="KW-0813">Transport</keyword>
<gene>
    <name evidence="6" type="ORF">BSQ49_10380</name>
</gene>
<dbReference type="PANTHER" id="PTHR43875:SF1">
    <property type="entry name" value="OSMOPROTECTIVE COMPOUNDS UPTAKE ATP-BINDING PROTEIN GGTA"/>
    <property type="match status" value="1"/>
</dbReference>
<evidence type="ECO:0000256" key="4">
    <source>
        <dbReference type="ARBA" id="ARBA00022967"/>
    </source>
</evidence>
<organism evidence="6 7">
    <name type="scientific">Liquorilactobacillus hordei</name>
    <dbReference type="NCBI Taxonomy" id="468911"/>
    <lineage>
        <taxon>Bacteria</taxon>
        <taxon>Bacillati</taxon>
        <taxon>Bacillota</taxon>
        <taxon>Bacilli</taxon>
        <taxon>Lactobacillales</taxon>
        <taxon>Lactobacillaceae</taxon>
        <taxon>Liquorilactobacillus</taxon>
    </lineage>
</organism>
<dbReference type="Gene3D" id="3.40.50.300">
    <property type="entry name" value="P-loop containing nucleotide triphosphate hydrolases"/>
    <property type="match status" value="1"/>
</dbReference>
<dbReference type="InterPro" id="IPR047641">
    <property type="entry name" value="ABC_transpr_MalK/UgpC-like"/>
</dbReference>
<dbReference type="GO" id="GO:0055052">
    <property type="term" value="C:ATP-binding cassette (ABC) transporter complex, substrate-binding subunit-containing"/>
    <property type="evidence" value="ECO:0007669"/>
    <property type="project" value="TreeGrafter"/>
</dbReference>
<dbReference type="InterPro" id="IPR027417">
    <property type="entry name" value="P-loop_NTPase"/>
</dbReference>
<dbReference type="Gene3D" id="2.40.50.140">
    <property type="entry name" value="Nucleic acid-binding proteins"/>
    <property type="match status" value="1"/>
</dbReference>
<dbReference type="SUPFAM" id="SSF50331">
    <property type="entry name" value="MOP-like"/>
    <property type="match status" value="1"/>
</dbReference>
<dbReference type="PROSITE" id="PS50893">
    <property type="entry name" value="ABC_TRANSPORTER_2"/>
    <property type="match status" value="1"/>
</dbReference>
<dbReference type="EMBL" id="CP018176">
    <property type="protein sequence ID" value="AUJ30551.1"/>
    <property type="molecule type" value="Genomic_DNA"/>
</dbReference>
<evidence type="ECO:0000256" key="1">
    <source>
        <dbReference type="ARBA" id="ARBA00022448"/>
    </source>
</evidence>
<dbReference type="InterPro" id="IPR003439">
    <property type="entry name" value="ABC_transporter-like_ATP-bd"/>
</dbReference>
<dbReference type="GO" id="GO:0140359">
    <property type="term" value="F:ABC-type transporter activity"/>
    <property type="evidence" value="ECO:0007669"/>
    <property type="project" value="UniProtKB-ARBA"/>
</dbReference>
<dbReference type="RefSeq" id="WP_141054942.1">
    <property type="nucleotide sequence ID" value="NZ_CP018176.1"/>
</dbReference>
<dbReference type="InterPro" id="IPR003593">
    <property type="entry name" value="AAA+_ATPase"/>
</dbReference>
<evidence type="ECO:0000256" key="3">
    <source>
        <dbReference type="ARBA" id="ARBA00022840"/>
    </source>
</evidence>